<evidence type="ECO:0000313" key="5">
    <source>
        <dbReference type="Proteomes" id="UP001316184"/>
    </source>
</evidence>
<proteinExistence type="predicted"/>
<feature type="region of interest" description="Disordered" evidence="2">
    <location>
        <begin position="1"/>
        <end position="25"/>
    </location>
</feature>
<dbReference type="SUPFAM" id="SSF51703">
    <property type="entry name" value="Cobalamin (vitamin B12)-dependent enzymes"/>
    <property type="match status" value="1"/>
</dbReference>
<name>A0ABY5MC28_9ACTN</name>
<dbReference type="Proteomes" id="UP001316184">
    <property type="component" value="Chromosome"/>
</dbReference>
<dbReference type="Gene3D" id="3.40.50.280">
    <property type="entry name" value="Cobalamin-binding domain"/>
    <property type="match status" value="1"/>
</dbReference>
<sequence length="608" mass="63702">MASDPSASPKPPAVEVPLSKGLEHTQQEWEKATAAVLRKSRRLAEDAPDSDVWSVLATTTLDDISVTPLGTPALSADLPDGGLPGQAPYTRGTTATRELGGWDVRAWFTDPDVERTAKDVVTDLENGVNSLWISAGTGGVAIDALATVLEPVFVELAPIVLDAPFEPLEAARALAAVIADKGVAAAPGTSFGADPIGAAFRGRGVVDFDATVEIARLAQPLGARAITVDATAVHDAGASDVQELAYSLAAGVQYLRILTEAGFGVEEAAGLIDFRYAATDEQFPTIAKFRAARRLWNRVAELSGVTTAAAGQLQHAVTSRPMMASYDPYVNMLRTTVAAFAAGVGGAAAVTVLPFDEPLGLPEPFSRRIARNTSSLLISESHVGAVTDPAGGSHAVEKLTDDLARAAWELFGRIDATDSLEAALDLVRSTVDATVSERALAIARRQRPITGVSEFPNLHEQLPQRRPYPSPLTVHRYAGEFEALRDEPADKPVFLAAMGPIASHTARATFAANLFAAGGVDTVVGGPTEGVDDVLAAYEEAGRPAVVCLVGHDKAYEAWGADLVTALREAGATHVVLAGKMDVGADMTVAVGVDALAFLRSIREELTR</sequence>
<dbReference type="InterPro" id="IPR016176">
    <property type="entry name" value="Cbl-dep_enz_cat"/>
</dbReference>
<accession>A0ABY5MC28</accession>
<evidence type="ECO:0000313" key="4">
    <source>
        <dbReference type="EMBL" id="UUP14292.1"/>
    </source>
</evidence>
<keyword evidence="5" id="KW-1185">Reference proteome</keyword>
<evidence type="ECO:0000256" key="2">
    <source>
        <dbReference type="SAM" id="MobiDB-lite"/>
    </source>
</evidence>
<dbReference type="Pfam" id="PF01642">
    <property type="entry name" value="MM_CoA_mutase"/>
    <property type="match status" value="1"/>
</dbReference>
<protein>
    <submittedName>
        <fullName evidence="4">Methylmalonyl-CoA mutase family protein</fullName>
    </submittedName>
</protein>
<dbReference type="PANTHER" id="PTHR48101">
    <property type="entry name" value="METHYLMALONYL-COA MUTASE, MITOCHONDRIAL-RELATED"/>
    <property type="match status" value="1"/>
</dbReference>
<evidence type="ECO:0000259" key="3">
    <source>
        <dbReference type="Pfam" id="PF01642"/>
    </source>
</evidence>
<comment type="subunit">
    <text evidence="1">Heterodimer of an alpha and a beta chain.</text>
</comment>
<dbReference type="RefSeq" id="WP_232398116.1">
    <property type="nucleotide sequence ID" value="NZ_CP102173.1"/>
</dbReference>
<evidence type="ECO:0000256" key="1">
    <source>
        <dbReference type="ARBA" id="ARBA00011870"/>
    </source>
</evidence>
<feature type="domain" description="Methylmalonyl-CoA mutase alpha/beta chain catalytic" evidence="3">
    <location>
        <begin position="224"/>
        <end position="462"/>
    </location>
</feature>
<organism evidence="4 5">
    <name type="scientific">Aeromicrobium wangtongii</name>
    <dbReference type="NCBI Taxonomy" id="2969247"/>
    <lineage>
        <taxon>Bacteria</taxon>
        <taxon>Bacillati</taxon>
        <taxon>Actinomycetota</taxon>
        <taxon>Actinomycetes</taxon>
        <taxon>Propionibacteriales</taxon>
        <taxon>Nocardioidaceae</taxon>
        <taxon>Aeromicrobium</taxon>
    </lineage>
</organism>
<dbReference type="EMBL" id="CP102173">
    <property type="protein sequence ID" value="UUP14292.1"/>
    <property type="molecule type" value="Genomic_DNA"/>
</dbReference>
<dbReference type="Gene3D" id="3.20.20.240">
    <property type="entry name" value="Methylmalonyl-CoA mutase"/>
    <property type="match status" value="1"/>
</dbReference>
<reference evidence="4 5" key="1">
    <citation type="submission" date="2022-08" db="EMBL/GenBank/DDBJ databases">
        <title>novel species in genus Aeromicrobium.</title>
        <authorList>
            <person name="Ye L."/>
        </authorList>
    </citation>
    <scope>NUCLEOTIDE SEQUENCE [LARGE SCALE GENOMIC DNA]</scope>
    <source>
        <strain evidence="5">zg-Y1379</strain>
    </source>
</reference>
<dbReference type="PANTHER" id="PTHR48101:SF4">
    <property type="entry name" value="METHYLMALONYL-COA MUTASE, MITOCHONDRIAL"/>
    <property type="match status" value="1"/>
</dbReference>
<dbReference type="InterPro" id="IPR006099">
    <property type="entry name" value="MeMalonylCoA_mutase_a/b_cat"/>
</dbReference>
<gene>
    <name evidence="4" type="ORF">NQV15_02955</name>
</gene>